<dbReference type="InterPro" id="IPR013601">
    <property type="entry name" value="FAE1_typ3_polyketide_synth"/>
</dbReference>
<evidence type="ECO:0000256" key="3">
    <source>
        <dbReference type="SAM" id="Phobius"/>
    </source>
</evidence>
<keyword evidence="1" id="KW-0012">Acyltransferase</keyword>
<evidence type="ECO:0000256" key="1">
    <source>
        <dbReference type="ARBA" id="ARBA00023315"/>
    </source>
</evidence>
<comment type="catalytic activity">
    <reaction evidence="2">
        <text>a very-long-chain acyl-CoA + malonyl-CoA + H(+) = a very-long-chain 3-oxoacyl-CoA + CO2 + CoA</text>
        <dbReference type="Rhea" id="RHEA:32727"/>
        <dbReference type="ChEBI" id="CHEBI:15378"/>
        <dbReference type="ChEBI" id="CHEBI:16526"/>
        <dbReference type="ChEBI" id="CHEBI:57287"/>
        <dbReference type="ChEBI" id="CHEBI:57384"/>
        <dbReference type="ChEBI" id="CHEBI:90725"/>
        <dbReference type="ChEBI" id="CHEBI:90736"/>
        <dbReference type="EC" id="2.3.1.199"/>
    </reaction>
</comment>
<dbReference type="InterPro" id="IPR012392">
    <property type="entry name" value="3-ktacl-CoA_syn"/>
</dbReference>
<keyword evidence="3" id="KW-0812">Transmembrane</keyword>
<protein>
    <recommendedName>
        <fullName evidence="4">FAE domain-containing protein</fullName>
    </recommendedName>
</protein>
<feature type="domain" description="FAE" evidence="4">
    <location>
        <begin position="104"/>
        <end position="296"/>
    </location>
</feature>
<accession>A0A5N6NDI6</accession>
<reference evidence="5 6" key="1">
    <citation type="submission" date="2019-05" db="EMBL/GenBank/DDBJ databases">
        <title>Mikania micrantha, genome provides insights into the molecular mechanism of rapid growth.</title>
        <authorList>
            <person name="Liu B."/>
        </authorList>
    </citation>
    <scope>NUCLEOTIDE SEQUENCE [LARGE SCALE GENOMIC DNA]</scope>
    <source>
        <strain evidence="5">NLD-2019</strain>
        <tissue evidence="5">Leaf</tissue>
    </source>
</reference>
<keyword evidence="1" id="KW-0808">Transferase</keyword>
<dbReference type="AlphaFoldDB" id="A0A5N6NDI6"/>
<gene>
    <name evidence="5" type="ORF">E3N88_23435</name>
</gene>
<evidence type="ECO:0000313" key="5">
    <source>
        <dbReference type="EMBL" id="KAD4585834.1"/>
    </source>
</evidence>
<organism evidence="5 6">
    <name type="scientific">Mikania micrantha</name>
    <name type="common">bitter vine</name>
    <dbReference type="NCBI Taxonomy" id="192012"/>
    <lineage>
        <taxon>Eukaryota</taxon>
        <taxon>Viridiplantae</taxon>
        <taxon>Streptophyta</taxon>
        <taxon>Embryophyta</taxon>
        <taxon>Tracheophyta</taxon>
        <taxon>Spermatophyta</taxon>
        <taxon>Magnoliopsida</taxon>
        <taxon>eudicotyledons</taxon>
        <taxon>Gunneridae</taxon>
        <taxon>Pentapetalae</taxon>
        <taxon>asterids</taxon>
        <taxon>campanulids</taxon>
        <taxon>Asterales</taxon>
        <taxon>Asteraceae</taxon>
        <taxon>Asteroideae</taxon>
        <taxon>Heliantheae alliance</taxon>
        <taxon>Eupatorieae</taxon>
        <taxon>Mikania</taxon>
    </lineage>
</organism>
<name>A0A5N6NDI6_9ASTR</name>
<feature type="transmembrane region" description="Helical" evidence="3">
    <location>
        <begin position="45"/>
        <end position="66"/>
    </location>
</feature>
<feature type="transmembrane region" description="Helical" evidence="3">
    <location>
        <begin position="87"/>
        <end position="106"/>
    </location>
</feature>
<evidence type="ECO:0000256" key="2">
    <source>
        <dbReference type="ARBA" id="ARBA00047375"/>
    </source>
</evidence>
<sequence>MAGKLSNADLNPNGAVGVQINQRHSNRRLPDFLQSVNLKYVKLGYHYLISHLLTLCLIPVMIVILIEASQMNPNDIHQLWIHLQYNLVSVIICSAVLVFGSTVYIMTRPKPVYLIDYACYRPPDHLKAPYERFMKHSRLTGDFDESALEFQRKILERSGLGEETYVPEAMHSIPPRPSMAAAREEAEQVMYGALDNLFATTGIKPKDVGILVVNCSLFNPTPSLSSMIVNKYKLRGNIKSFNLGGMGCSAGVIAIDLAKDMLQVHRNTFAVVVSTENITQNWYFGNKKSIPWADCIDKYPVELVM</sequence>
<keyword evidence="3" id="KW-1133">Transmembrane helix</keyword>
<dbReference type="OrthoDB" id="1929806at2759"/>
<dbReference type="PANTHER" id="PTHR31561">
    <property type="entry name" value="3-KETOACYL-COA SYNTHASE"/>
    <property type="match status" value="1"/>
</dbReference>
<evidence type="ECO:0000259" key="4">
    <source>
        <dbReference type="Pfam" id="PF08392"/>
    </source>
</evidence>
<evidence type="ECO:0000313" key="6">
    <source>
        <dbReference type="Proteomes" id="UP000326396"/>
    </source>
</evidence>
<dbReference type="Pfam" id="PF08392">
    <property type="entry name" value="FAE1_CUT1_RppA"/>
    <property type="match status" value="1"/>
</dbReference>
<dbReference type="GO" id="GO:0009922">
    <property type="term" value="F:fatty acid elongase activity"/>
    <property type="evidence" value="ECO:0007669"/>
    <property type="project" value="UniProtKB-EC"/>
</dbReference>
<comment type="caution">
    <text evidence="5">The sequence shown here is derived from an EMBL/GenBank/DDBJ whole genome shotgun (WGS) entry which is preliminary data.</text>
</comment>
<dbReference type="GO" id="GO:0016020">
    <property type="term" value="C:membrane"/>
    <property type="evidence" value="ECO:0007669"/>
    <property type="project" value="InterPro"/>
</dbReference>
<proteinExistence type="predicted"/>
<dbReference type="GO" id="GO:0006633">
    <property type="term" value="P:fatty acid biosynthetic process"/>
    <property type="evidence" value="ECO:0007669"/>
    <property type="project" value="InterPro"/>
</dbReference>
<dbReference type="Gene3D" id="3.40.47.10">
    <property type="match status" value="1"/>
</dbReference>
<dbReference type="SUPFAM" id="SSF53901">
    <property type="entry name" value="Thiolase-like"/>
    <property type="match status" value="1"/>
</dbReference>
<dbReference type="InterPro" id="IPR016039">
    <property type="entry name" value="Thiolase-like"/>
</dbReference>
<keyword evidence="3" id="KW-0472">Membrane</keyword>
<keyword evidence="6" id="KW-1185">Reference proteome</keyword>
<dbReference type="EMBL" id="SZYD01000012">
    <property type="protein sequence ID" value="KAD4585834.1"/>
    <property type="molecule type" value="Genomic_DNA"/>
</dbReference>
<dbReference type="Proteomes" id="UP000326396">
    <property type="component" value="Linkage Group LG2"/>
</dbReference>